<dbReference type="PANTHER" id="PTHR24104">
    <property type="entry name" value="E3 UBIQUITIN-PROTEIN LIGASE NHLRC1-RELATED"/>
    <property type="match status" value="1"/>
</dbReference>
<organism evidence="3 7">
    <name type="scientific">Adineta steineri</name>
    <dbReference type="NCBI Taxonomy" id="433720"/>
    <lineage>
        <taxon>Eukaryota</taxon>
        <taxon>Metazoa</taxon>
        <taxon>Spiralia</taxon>
        <taxon>Gnathifera</taxon>
        <taxon>Rotifera</taxon>
        <taxon>Eurotatoria</taxon>
        <taxon>Bdelloidea</taxon>
        <taxon>Adinetida</taxon>
        <taxon>Adinetidae</taxon>
        <taxon>Adineta</taxon>
    </lineage>
</organism>
<reference evidence="3" key="1">
    <citation type="submission" date="2021-02" db="EMBL/GenBank/DDBJ databases">
        <authorList>
            <person name="Nowell W R."/>
        </authorList>
    </citation>
    <scope>NUCLEOTIDE SEQUENCE</scope>
</reference>
<dbReference type="Pfam" id="PF01436">
    <property type="entry name" value="NHL"/>
    <property type="match status" value="3"/>
</dbReference>
<proteinExistence type="predicted"/>
<dbReference type="InterPro" id="IPR050952">
    <property type="entry name" value="TRIM-NHL_E3_ligases"/>
</dbReference>
<name>A0A814GVF6_9BILA</name>
<feature type="repeat" description="NHL" evidence="2">
    <location>
        <begin position="658"/>
        <end position="694"/>
    </location>
</feature>
<comment type="caution">
    <text evidence="3">The sequence shown here is derived from an EMBL/GenBank/DDBJ whole genome shotgun (WGS) entry which is preliminary data.</text>
</comment>
<dbReference type="InterPro" id="IPR001258">
    <property type="entry name" value="NHL_repeat"/>
</dbReference>
<evidence type="ECO:0000313" key="3">
    <source>
        <dbReference type="EMBL" id="CAF1001381.1"/>
    </source>
</evidence>
<dbReference type="Proteomes" id="UP000663832">
    <property type="component" value="Unassembled WGS sequence"/>
</dbReference>
<dbReference type="EMBL" id="CAJNOM010000268">
    <property type="protein sequence ID" value="CAF1303434.1"/>
    <property type="molecule type" value="Genomic_DNA"/>
</dbReference>
<dbReference type="EMBL" id="CAJNOI010000072">
    <property type="protein sequence ID" value="CAF1001381.1"/>
    <property type="molecule type" value="Genomic_DNA"/>
</dbReference>
<dbReference type="OrthoDB" id="10045821at2759"/>
<dbReference type="SUPFAM" id="SSF101898">
    <property type="entry name" value="NHL repeat"/>
    <property type="match status" value="1"/>
</dbReference>
<dbReference type="GO" id="GO:0061630">
    <property type="term" value="F:ubiquitin protein ligase activity"/>
    <property type="evidence" value="ECO:0007669"/>
    <property type="project" value="TreeGrafter"/>
</dbReference>
<dbReference type="SUPFAM" id="SSF51905">
    <property type="entry name" value="FAD/NAD(P)-binding domain"/>
    <property type="match status" value="1"/>
</dbReference>
<dbReference type="InterPro" id="IPR011042">
    <property type="entry name" value="6-blade_b-propeller_TolB-like"/>
</dbReference>
<dbReference type="EMBL" id="CAJNOM010000269">
    <property type="protein sequence ID" value="CAF1304495.1"/>
    <property type="molecule type" value="Genomic_DNA"/>
</dbReference>
<evidence type="ECO:0000313" key="5">
    <source>
        <dbReference type="EMBL" id="CAF1304495.1"/>
    </source>
</evidence>
<dbReference type="PROSITE" id="PS51125">
    <property type="entry name" value="NHL"/>
    <property type="match status" value="2"/>
</dbReference>
<keyword evidence="1" id="KW-0677">Repeat</keyword>
<evidence type="ECO:0000256" key="2">
    <source>
        <dbReference type="PROSITE-ProRule" id="PRU00504"/>
    </source>
</evidence>
<evidence type="ECO:0000313" key="7">
    <source>
        <dbReference type="Proteomes" id="UP000663877"/>
    </source>
</evidence>
<dbReference type="InterPro" id="IPR036188">
    <property type="entry name" value="FAD/NAD-bd_sf"/>
</dbReference>
<keyword evidence="6" id="KW-1185">Reference proteome</keyword>
<dbReference type="PANTHER" id="PTHR24104:SF25">
    <property type="entry name" value="PROTEIN LIN-41"/>
    <property type="match status" value="1"/>
</dbReference>
<dbReference type="GO" id="GO:0000209">
    <property type="term" value="P:protein polyubiquitination"/>
    <property type="evidence" value="ECO:0007669"/>
    <property type="project" value="TreeGrafter"/>
</dbReference>
<dbReference type="Gene3D" id="3.30.9.10">
    <property type="entry name" value="D-Amino Acid Oxidase, subunit A, domain 2"/>
    <property type="match status" value="1"/>
</dbReference>
<dbReference type="Gene3D" id="2.120.10.30">
    <property type="entry name" value="TolB, C-terminal domain"/>
    <property type="match status" value="3"/>
</dbReference>
<sequence length="938" mass="106076">MASTTSPSPLVIVVSGGGPVGLTFALNIAAMMGKHVKIIIYEGRWFVDEHGATRWQAKTRRDQVVTLQDHVIEQMPLFIQKGLFKNINERVWPTSRNIPIREVEDRLLDLIQPFVQNGQVELIPEQLNEQSKHLIEGDFDVLVGADGSNSFVRRYCNIQMISEGIEYACGVAYNIPEGVPQADEPLHQALNCILTISQTRYLVNSSTSRRGYLNIRLIKNEYEELIKCLQKFQDGNDSLNLLDYDKCPHSPVWSIVRQGLEFFKISAKYVIRGVPIEINVRHASIVVRELRLEITKTHPTTSITANAGGSKKKQFKTMLACLAGDAAMNVHFWPGRGMNSGMKAAMALARNILRTCTSKTSPYSIEVHTPLQFLDFLDYEGFMARLRAREQQGRSLRILMDSIDASVEEAYTYAHLNHLTDEELQSACNRISHNVVAQLSLANPWPIREMSGTEVSVEDIFPFNQQQFLPVPTLGKITSDRPPSKRIIQHHFLILCITGDNMSENTQKIIDSIQTSPKFTNPSTTAHELHVVRTIEEAQEWIANNNERLGKQDILFKVITTWSLNKQKTAVDVIRAVRAVASRAPVLIFTSKSEDTQPALQFPNIIATYEVYELYEFVGINQETQWNPGCPVLLDEIQAEKNKFQKFAITVAGGNGQGQELNQFSYPQGIFIDNDKSIHIADSENHRIVKWKLNLKTGEIIAGGNGKGNQNNQLNDPRDIIFDTKTNSFIISDHGNKQVIRYFIQNQTNREIIISNINCWGLTIDKNGFIYVSDCKNHEVRRFKQGDTEGELVAGGNGQGNHLNQLHYPTFIFIDQDYSLYISDTDNHRVMKWKKDAKEGEVVAGGNGEGNSLKQLSYPRGVFINKWGQIYVADCGNHRIIRWCERDAEGEIVVGGNGEGSEPNQLHFPKGLSFDNEENLYVIDEYNHRIRKFDKLSD</sequence>
<gene>
    <name evidence="3" type="ORF">BJG266_LOCUS15950</name>
    <name evidence="4" type="ORF">QVE165_LOCUS31378</name>
    <name evidence="5" type="ORF">QVE165_LOCUS31436</name>
</gene>
<accession>A0A814GVF6</accession>
<dbReference type="GO" id="GO:0043161">
    <property type="term" value="P:proteasome-mediated ubiquitin-dependent protein catabolic process"/>
    <property type="evidence" value="ECO:0007669"/>
    <property type="project" value="TreeGrafter"/>
</dbReference>
<dbReference type="GO" id="GO:0008270">
    <property type="term" value="F:zinc ion binding"/>
    <property type="evidence" value="ECO:0007669"/>
    <property type="project" value="UniProtKB-KW"/>
</dbReference>
<evidence type="ECO:0000313" key="6">
    <source>
        <dbReference type="Proteomes" id="UP000663832"/>
    </source>
</evidence>
<feature type="repeat" description="NHL" evidence="2">
    <location>
        <begin position="850"/>
        <end position="880"/>
    </location>
</feature>
<dbReference type="Proteomes" id="UP000663877">
    <property type="component" value="Unassembled WGS sequence"/>
</dbReference>
<dbReference type="Gene3D" id="3.50.50.60">
    <property type="entry name" value="FAD/NAD(P)-binding domain"/>
    <property type="match status" value="1"/>
</dbReference>
<dbReference type="CDD" id="cd05819">
    <property type="entry name" value="NHL"/>
    <property type="match status" value="1"/>
</dbReference>
<protein>
    <submittedName>
        <fullName evidence="3">Uncharacterized protein</fullName>
    </submittedName>
</protein>
<evidence type="ECO:0000313" key="4">
    <source>
        <dbReference type="EMBL" id="CAF1303434.1"/>
    </source>
</evidence>
<dbReference type="AlphaFoldDB" id="A0A814GVF6"/>
<evidence type="ECO:0000256" key="1">
    <source>
        <dbReference type="ARBA" id="ARBA00022737"/>
    </source>
</evidence>